<protein>
    <submittedName>
        <fullName evidence="2">Uncharacterized membrane protein YoaK, UPF0700 family</fullName>
    </submittedName>
</protein>
<feature type="transmembrane region" description="Helical" evidence="1">
    <location>
        <begin position="90"/>
        <end position="109"/>
    </location>
</feature>
<dbReference type="EMBL" id="FMUB01000006">
    <property type="protein sequence ID" value="SCX22782.1"/>
    <property type="molecule type" value="Genomic_DNA"/>
</dbReference>
<dbReference type="Pfam" id="PF06912">
    <property type="entry name" value="DUF1275"/>
    <property type="match status" value="1"/>
</dbReference>
<dbReference type="STRING" id="1502745.SAMN02799620_03385"/>
<evidence type="ECO:0000313" key="2">
    <source>
        <dbReference type="EMBL" id="SCX22782.1"/>
    </source>
</evidence>
<proteinExistence type="predicted"/>
<accession>A0A1G4WGY2</accession>
<dbReference type="PANTHER" id="PTHR37488">
    <property type="entry name" value="DUF1275 DOMAIN-CONTAINING PROTEIN"/>
    <property type="match status" value="1"/>
</dbReference>
<gene>
    <name evidence="2" type="ORF">SAMN02799620_03385</name>
</gene>
<keyword evidence="1" id="KW-1133">Transmembrane helix</keyword>
<feature type="transmembrane region" description="Helical" evidence="1">
    <location>
        <begin position="198"/>
        <end position="216"/>
    </location>
</feature>
<name>A0A1G4WGY2_9MYCO</name>
<dbReference type="InterPro" id="IPR010699">
    <property type="entry name" value="DUF1275"/>
</dbReference>
<sequence length="220" mass="22462">MTEGLSAPLPRLLLLLTVVTGVVDAFSYLALGHVLVANMTGNVVFSGFALAGAPGFVWWALLLAVVTFLIGAAFGGSLRKRLGEDRRKHLLTSTVIELICVAAALAVVIAAPAPYRSWILSTLIVLLGIGMGLQNATARALAVPDLTTTVLTLTLTGIAADAASGHGSKAGRRLVPVLAMFLGALAGAALVVHGYHAWALGLATLLLAAVATSAAASHRL</sequence>
<reference evidence="3" key="1">
    <citation type="submission" date="2016-10" db="EMBL/GenBank/DDBJ databases">
        <authorList>
            <person name="Varghese N."/>
            <person name="Submissions S."/>
        </authorList>
    </citation>
    <scope>NUCLEOTIDE SEQUENCE [LARGE SCALE GENOMIC DNA]</scope>
    <source>
        <strain evidence="3">UNC267MFSha1.1M11</strain>
    </source>
</reference>
<keyword evidence="1" id="KW-0812">Transmembrane</keyword>
<evidence type="ECO:0000313" key="3">
    <source>
        <dbReference type="Proteomes" id="UP000199707"/>
    </source>
</evidence>
<dbReference type="AlphaFoldDB" id="A0A1G4WGY2"/>
<dbReference type="Proteomes" id="UP000199707">
    <property type="component" value="Unassembled WGS sequence"/>
</dbReference>
<feature type="transmembrane region" description="Helical" evidence="1">
    <location>
        <begin position="115"/>
        <end position="133"/>
    </location>
</feature>
<feature type="transmembrane region" description="Helical" evidence="1">
    <location>
        <begin position="174"/>
        <end position="192"/>
    </location>
</feature>
<keyword evidence="1" id="KW-0472">Membrane</keyword>
<dbReference type="PANTHER" id="PTHR37488:SF2">
    <property type="entry name" value="DUF1275 DOMAIN-CONTAINING PROTEIN"/>
    <property type="match status" value="1"/>
</dbReference>
<feature type="transmembrane region" description="Helical" evidence="1">
    <location>
        <begin position="12"/>
        <end position="36"/>
    </location>
</feature>
<dbReference type="RefSeq" id="WP_090358888.1">
    <property type="nucleotide sequence ID" value="NZ_FMUB01000006.1"/>
</dbReference>
<evidence type="ECO:0000256" key="1">
    <source>
        <dbReference type="SAM" id="Phobius"/>
    </source>
</evidence>
<feature type="transmembrane region" description="Helical" evidence="1">
    <location>
        <begin position="56"/>
        <end position="78"/>
    </location>
</feature>
<organism evidence="2 3">
    <name type="scientific">Mycolicibacterium fluoranthenivorans</name>
    <dbReference type="NCBI Taxonomy" id="258505"/>
    <lineage>
        <taxon>Bacteria</taxon>
        <taxon>Bacillati</taxon>
        <taxon>Actinomycetota</taxon>
        <taxon>Actinomycetes</taxon>
        <taxon>Mycobacteriales</taxon>
        <taxon>Mycobacteriaceae</taxon>
        <taxon>Mycolicibacterium</taxon>
    </lineage>
</organism>